<keyword evidence="1" id="KW-0732">Signal</keyword>
<keyword evidence="3" id="KW-1185">Reference proteome</keyword>
<name>A0A841KF24_9HYPH</name>
<dbReference type="EMBL" id="JACHEH010000018">
    <property type="protein sequence ID" value="MBB6169922.1"/>
    <property type="molecule type" value="Genomic_DNA"/>
</dbReference>
<dbReference type="GO" id="GO:0006508">
    <property type="term" value="P:proteolysis"/>
    <property type="evidence" value="ECO:0007669"/>
    <property type="project" value="InterPro"/>
</dbReference>
<dbReference type="Pfam" id="PF00450">
    <property type="entry name" value="Peptidase_S10"/>
    <property type="match status" value="1"/>
</dbReference>
<keyword evidence="2" id="KW-0121">Carboxypeptidase</keyword>
<dbReference type="AlphaFoldDB" id="A0A841KF24"/>
<feature type="chain" id="PRO_5032298638" evidence="1">
    <location>
        <begin position="28"/>
        <end position="523"/>
    </location>
</feature>
<evidence type="ECO:0000313" key="3">
    <source>
        <dbReference type="Proteomes" id="UP000588017"/>
    </source>
</evidence>
<keyword evidence="2" id="KW-0378">Hydrolase</keyword>
<comment type="caution">
    <text evidence="2">The sequence shown here is derived from an EMBL/GenBank/DDBJ whole genome shotgun (WGS) entry which is preliminary data.</text>
</comment>
<evidence type="ECO:0000313" key="2">
    <source>
        <dbReference type="EMBL" id="MBB6169922.1"/>
    </source>
</evidence>
<reference evidence="2 3" key="1">
    <citation type="submission" date="2020-08" db="EMBL/GenBank/DDBJ databases">
        <title>Genomic Encyclopedia of Type Strains, Phase IV (KMG-IV): sequencing the most valuable type-strain genomes for metagenomic binning, comparative biology and taxonomic classification.</title>
        <authorList>
            <person name="Goeker M."/>
        </authorList>
    </citation>
    <scope>NUCLEOTIDE SEQUENCE [LARGE SCALE GENOMIC DNA]</scope>
    <source>
        <strain evidence="2 3">DSM 101465</strain>
    </source>
</reference>
<organism evidence="2 3">
    <name type="scientific">Chelatococcus composti</name>
    <dbReference type="NCBI Taxonomy" id="1743235"/>
    <lineage>
        <taxon>Bacteria</taxon>
        <taxon>Pseudomonadati</taxon>
        <taxon>Pseudomonadota</taxon>
        <taxon>Alphaproteobacteria</taxon>
        <taxon>Hyphomicrobiales</taxon>
        <taxon>Chelatococcaceae</taxon>
        <taxon>Chelatococcus</taxon>
    </lineage>
</organism>
<accession>A0A841KF24</accession>
<dbReference type="Proteomes" id="UP000588017">
    <property type="component" value="Unassembled WGS sequence"/>
</dbReference>
<evidence type="ECO:0000256" key="1">
    <source>
        <dbReference type="SAM" id="SignalP"/>
    </source>
</evidence>
<gene>
    <name evidence="2" type="ORF">HNQ73_003579</name>
</gene>
<dbReference type="GO" id="GO:0004185">
    <property type="term" value="F:serine-type carboxypeptidase activity"/>
    <property type="evidence" value="ECO:0007669"/>
    <property type="project" value="InterPro"/>
</dbReference>
<sequence length="523" mass="57925">MRYADSSLKACVVCALLMSAWAVPAMAETAQPATSHPAGVPEERIVTADGSITIDGSTLDYTTTAGTLLVRKQDGEPDAELFYMAYTLKDADPLTRPVTFIWNGGPCGATMPMDVLGFGPMRYDVAANPETRAPFIAKPNPHTLLKQSDLVFIDMIGTGYSRAVGRAKNSDFWGVDPDADVTTRAIERYLTLNERWQSPKFILGNSYGTTRASVVANMAQARGISLNGVILVASALNFGAFSYGMDHVYVVSVPTYAAIAWHHGRTAHQSRHLREFLDEVMAFARGPYAEALYEGNALSPAKRSEIACRLAGYIGLDPAYIERAHLRVSAVRFRKELLRDQGLVIGRMDGRETATDFDSAGEEPEGDYVFFRNVFIPVVSILKENLGRLGYREDAEYMMGNWEAGKTWNWKHQLPVIAGISKREIEEDVNIFPQNTWVGGDLGAAMRANPAMKVLQIHGYFDLATPFAWGDYDLAHMTFDPELRKNVRAEYYEAGHTMYVDNEALAQMAQHLESFYRSATAHP</sequence>
<dbReference type="Gene3D" id="3.40.50.1820">
    <property type="entry name" value="alpha/beta hydrolase"/>
    <property type="match status" value="1"/>
</dbReference>
<protein>
    <submittedName>
        <fullName evidence="2">Carboxypeptidase C (Cathepsin A)</fullName>
    </submittedName>
</protein>
<dbReference type="RefSeq" id="WP_183336742.1">
    <property type="nucleotide sequence ID" value="NZ_BMHX01000017.1"/>
</dbReference>
<proteinExistence type="predicted"/>
<dbReference type="SUPFAM" id="SSF53474">
    <property type="entry name" value="alpha/beta-Hydrolases"/>
    <property type="match status" value="1"/>
</dbReference>
<keyword evidence="2" id="KW-0645">Protease</keyword>
<dbReference type="InterPro" id="IPR029058">
    <property type="entry name" value="AB_hydrolase_fold"/>
</dbReference>
<dbReference type="InterPro" id="IPR001563">
    <property type="entry name" value="Peptidase_S10"/>
</dbReference>
<feature type="signal peptide" evidence="1">
    <location>
        <begin position="1"/>
        <end position="27"/>
    </location>
</feature>